<dbReference type="PATRIC" id="fig|1235802.3.peg.1308"/>
<dbReference type="STRING" id="1235802.C823_01223"/>
<dbReference type="Proteomes" id="UP000012589">
    <property type="component" value="Unassembled WGS sequence"/>
</dbReference>
<evidence type="ECO:0000313" key="2">
    <source>
        <dbReference type="Proteomes" id="UP000012589"/>
    </source>
</evidence>
<dbReference type="EMBL" id="AQFT01000038">
    <property type="protein sequence ID" value="EMZ33942.1"/>
    <property type="molecule type" value="Genomic_DNA"/>
</dbReference>
<gene>
    <name evidence="1" type="ORF">C823_01223</name>
</gene>
<organism evidence="1 2">
    <name type="scientific">Eubacterium plexicaudatum ASF492</name>
    <dbReference type="NCBI Taxonomy" id="1235802"/>
    <lineage>
        <taxon>Bacteria</taxon>
        <taxon>Bacillati</taxon>
        <taxon>Bacillota</taxon>
        <taxon>Clostridia</taxon>
        <taxon>Eubacteriales</taxon>
        <taxon>Eubacteriaceae</taxon>
        <taxon>Eubacterium</taxon>
    </lineage>
</organism>
<proteinExistence type="predicted"/>
<accession>N2AXH5</accession>
<protein>
    <submittedName>
        <fullName evidence="1">Uncharacterized protein</fullName>
    </submittedName>
</protein>
<evidence type="ECO:0000313" key="1">
    <source>
        <dbReference type="EMBL" id="EMZ33942.1"/>
    </source>
</evidence>
<comment type="caution">
    <text evidence="1">The sequence shown here is derived from an EMBL/GenBank/DDBJ whole genome shotgun (WGS) entry which is preliminary data.</text>
</comment>
<sequence>MRNREIDRIYDWSVQQKGSYDYPQMDKNAKSYFDLHEGDTYIKEYGGKETIAEVRMELECIWSGDACMEKIIMPVAISIMKGKPNHWETKADVKNLDDYIYIF</sequence>
<name>N2AXH5_9FIRM</name>
<dbReference type="HOGENOM" id="CLU_2273170_0_0_9"/>
<dbReference type="AlphaFoldDB" id="N2AXH5"/>
<keyword evidence="2" id="KW-1185">Reference proteome</keyword>
<reference evidence="1 2" key="1">
    <citation type="journal article" date="2014" name="Genome Announc.">
        <title>Draft genome sequences of the altered schaedler flora, a defined bacterial community from gnotobiotic mice.</title>
        <authorList>
            <person name="Wannemuehler M.J."/>
            <person name="Overstreet A.M."/>
            <person name="Ward D.V."/>
            <person name="Phillips G.J."/>
        </authorList>
    </citation>
    <scope>NUCLEOTIDE SEQUENCE [LARGE SCALE GENOMIC DNA]</scope>
    <source>
        <strain evidence="1 2">ASF492</strain>
    </source>
</reference>